<dbReference type="Proteomes" id="UP000002718">
    <property type="component" value="Chromosome"/>
</dbReference>
<dbReference type="KEGG" id="nmu:Nmul_A0958"/>
<feature type="transmembrane region" description="Helical" evidence="1">
    <location>
        <begin position="42"/>
        <end position="60"/>
    </location>
</feature>
<accession>Q2YAG0</accession>
<protein>
    <submittedName>
        <fullName evidence="2">Uncharacterized protein</fullName>
    </submittedName>
</protein>
<keyword evidence="3" id="KW-1185">Reference proteome</keyword>
<organism evidence="2 3">
    <name type="scientific">Nitrosospira multiformis (strain ATCC 25196 / NCIMB 11849 / C 71)</name>
    <dbReference type="NCBI Taxonomy" id="323848"/>
    <lineage>
        <taxon>Bacteria</taxon>
        <taxon>Pseudomonadati</taxon>
        <taxon>Pseudomonadota</taxon>
        <taxon>Betaproteobacteria</taxon>
        <taxon>Nitrosomonadales</taxon>
        <taxon>Nitrosomonadaceae</taxon>
        <taxon>Nitrosospira</taxon>
    </lineage>
</organism>
<evidence type="ECO:0000313" key="3">
    <source>
        <dbReference type="Proteomes" id="UP000002718"/>
    </source>
</evidence>
<evidence type="ECO:0000256" key="1">
    <source>
        <dbReference type="SAM" id="Phobius"/>
    </source>
</evidence>
<name>Q2YAG0_NITMU</name>
<evidence type="ECO:0000313" key="2">
    <source>
        <dbReference type="EMBL" id="ABB74261.1"/>
    </source>
</evidence>
<dbReference type="EMBL" id="CP000103">
    <property type="protein sequence ID" value="ABB74261.1"/>
    <property type="molecule type" value="Genomic_DNA"/>
</dbReference>
<dbReference type="AlphaFoldDB" id="Q2YAG0"/>
<feature type="transmembrane region" description="Helical" evidence="1">
    <location>
        <begin position="20"/>
        <end position="36"/>
    </location>
</feature>
<keyword evidence="1" id="KW-0472">Membrane</keyword>
<dbReference type="SUPFAM" id="SSF81901">
    <property type="entry name" value="HCP-like"/>
    <property type="match status" value="1"/>
</dbReference>
<keyword evidence="1" id="KW-0812">Transmembrane</keyword>
<proteinExistence type="predicted"/>
<reference evidence="2 3" key="2">
    <citation type="journal article" date="2008" name="Appl. Environ. Microbiol.">
        <title>Complete genome sequence of Nitrosospira multiformis, an ammonia-oxidizing bacterium from the soil environment.</title>
        <authorList>
            <person name="Norton J.M."/>
            <person name="Klotz M.G."/>
            <person name="Stein L.Y."/>
            <person name="Arp D.J."/>
            <person name="Bottomley P.J."/>
            <person name="Chain P.S."/>
            <person name="Hauser L.J."/>
            <person name="Land M.L."/>
            <person name="Larimer F.W."/>
            <person name="Shin M.W."/>
            <person name="Starkenburg S.R."/>
        </authorList>
    </citation>
    <scope>NUCLEOTIDE SEQUENCE [LARGE SCALE GENOMIC DNA]</scope>
    <source>
        <strain evidence="3">ATCC 25196 / NCIMB 11849 / C 71</strain>
    </source>
</reference>
<gene>
    <name evidence="2" type="ordered locus">Nmul_A0958</name>
</gene>
<keyword evidence="1" id="KW-1133">Transmembrane helix</keyword>
<sequence>MVKITEIVDFFKTSWYTKTGLGAAIVFVTIAGIGWHESLKQTTIGLFFIYLIIGLVWGWMRRPPRTSKHKIGFLVSISCADDTTSQQLQEDFIRPLRQLMKSGKTGYAFQFINLPQFLAREVEDVEQAEAMRIRTRANFMLYGNVRKRLIGGKSTHVIHLEGIVLYRSISELVNRDLATEFTELLPRRIHISGENDILAFQFTSEWTEIVVRYVLGIAFGLSGELDYSESLLNDSLQQLANKNQDFPIYRKLKERIPLRLSEICQARINWLYMEWMKTRVLDIWDDIEIRLKEVHPAHQNSPDMIYCEAMLHIVKYRDSRLPLTKMKKIGKDGDAVWHLNMAFLYAYNGNLRNAARHYNQAALIEIHPETIAQVESFMVWIIEQDPKQKHLFYCLGFFNWKIKGDEVQARKDFESFLELPLSEVFSKEKQLVQTWMSEM</sequence>
<dbReference type="HOGENOM" id="CLU_623788_0_0_4"/>
<reference evidence="3" key="1">
    <citation type="submission" date="2005-08" db="EMBL/GenBank/DDBJ databases">
        <title>Complete sequence of chromosome 1 of Nitrosospira multiformis ATCC 25196.</title>
        <authorList>
            <person name="Copeland A."/>
            <person name="Lucas S."/>
            <person name="Lapidus A."/>
            <person name="Barry K."/>
            <person name="Detter J.C."/>
            <person name="Glavina T."/>
            <person name="Hammon N."/>
            <person name="Israni S."/>
            <person name="Pitluck S."/>
            <person name="Chain P."/>
            <person name="Malfatti S."/>
            <person name="Shin M."/>
            <person name="Vergez L."/>
            <person name="Schmutz J."/>
            <person name="Larimer F."/>
            <person name="Land M."/>
            <person name="Hauser L."/>
            <person name="Kyrpides N."/>
            <person name="Lykidis A."/>
            <person name="Richardson P."/>
        </authorList>
    </citation>
    <scope>NUCLEOTIDE SEQUENCE [LARGE SCALE GENOMIC DNA]</scope>
    <source>
        <strain evidence="3">ATCC 25196 / NCIMB 11849 / C 71</strain>
    </source>
</reference>